<dbReference type="PANTHER" id="PTHR43649">
    <property type="entry name" value="ARABINOSE-BINDING PROTEIN-RELATED"/>
    <property type="match status" value="1"/>
</dbReference>
<evidence type="ECO:0000313" key="2">
    <source>
        <dbReference type="EMBL" id="OYN84085.1"/>
    </source>
</evidence>
<comment type="caution">
    <text evidence="2">The sequence shown here is derived from an EMBL/GenBank/DDBJ whole genome shotgun (WGS) entry which is preliminary data.</text>
</comment>
<dbReference type="Gene3D" id="3.40.190.10">
    <property type="entry name" value="Periplasmic binding protein-like II"/>
    <property type="match status" value="1"/>
</dbReference>
<dbReference type="SUPFAM" id="SSF53850">
    <property type="entry name" value="Periplasmic binding protein-like II"/>
    <property type="match status" value="1"/>
</dbReference>
<dbReference type="Proteomes" id="UP000216533">
    <property type="component" value="Unassembled WGS sequence"/>
</dbReference>
<dbReference type="EMBL" id="NMVI01000029">
    <property type="protein sequence ID" value="OYN84085.1"/>
    <property type="molecule type" value="Genomic_DNA"/>
</dbReference>
<evidence type="ECO:0008006" key="4">
    <source>
        <dbReference type="Google" id="ProtNLM"/>
    </source>
</evidence>
<evidence type="ECO:0000313" key="3">
    <source>
        <dbReference type="Proteomes" id="UP000216533"/>
    </source>
</evidence>
<dbReference type="InterPro" id="IPR050490">
    <property type="entry name" value="Bact_solute-bd_prot1"/>
</dbReference>
<evidence type="ECO:0000256" key="1">
    <source>
        <dbReference type="ARBA" id="ARBA00008520"/>
    </source>
</evidence>
<organism evidence="2 3">
    <name type="scientific">Parenemella sanctibonifatiensis</name>
    <dbReference type="NCBI Taxonomy" id="2016505"/>
    <lineage>
        <taxon>Bacteria</taxon>
        <taxon>Bacillati</taxon>
        <taxon>Actinomycetota</taxon>
        <taxon>Actinomycetes</taxon>
        <taxon>Propionibacteriales</taxon>
        <taxon>Propionibacteriaceae</taxon>
        <taxon>Parenemella</taxon>
    </lineage>
</organism>
<protein>
    <recommendedName>
        <fullName evidence="4">Extracellular solute-binding protein</fullName>
    </recommendedName>
</protein>
<accession>A0A255E3H4</accession>
<name>A0A255E3H4_9ACTN</name>
<proteinExistence type="inferred from homology"/>
<dbReference type="PANTHER" id="PTHR43649:SF31">
    <property type="entry name" value="SN-GLYCEROL-3-PHOSPHATE-BINDING PERIPLASMIC PROTEIN UGPB"/>
    <property type="match status" value="1"/>
</dbReference>
<comment type="similarity">
    <text evidence="1">Belongs to the bacterial solute-binding protein 1 family.</text>
</comment>
<gene>
    <name evidence="2" type="ORF">CGZ92_13625</name>
</gene>
<reference evidence="2 3" key="1">
    <citation type="submission" date="2017-07" db="EMBL/GenBank/DDBJ databases">
        <title>Draft whole genome sequences of clinical Proprionibacteriaceae strains.</title>
        <authorList>
            <person name="Bernier A.-M."/>
            <person name="Bernard K."/>
            <person name="Domingo M.-C."/>
        </authorList>
    </citation>
    <scope>NUCLEOTIDE SEQUENCE [LARGE SCALE GENOMIC DNA]</scope>
    <source>
        <strain evidence="2 3">NML 160184</strain>
    </source>
</reference>
<sequence>MLAASGDLPDLAMVPQVSGMPQLLEQYYTDLTPFLAGSAIEEFPALAAHAPQAWSIGSMNGKIWGVAQPRPPAGRIVMTRGDLLAEDGFDNFQTPANGEEFVDLAKELAKPSDGRFVFNGSPTDWLMPILLESMGGPNTWRRNDDGSFLHAFESEQTIEALRVAADLWASGTIHPNAFSEPNNNAIRFTGGQCVCIMGQSDLSAWEGAVDRWRSAAGNEIRNELQEGYQE</sequence>
<dbReference type="AlphaFoldDB" id="A0A255E3H4"/>